<name>A0A4P6WKS1_9ENTR</name>
<dbReference type="KEGG" id="cars:E1B03_09985"/>
<sequence>MIVKQKKRLSMTTAFYVAALSLPFFSEMTMANMSVYPMELNVDSSGAAQIKVASKTDDIQFIRVRQKKILNPGTPQEKEIDVASWKEGGVVVTPEKFALAAGAMRVVRLISLIPPKKETTWRVYFEGVKQPDSIIPGKAETPAAMATLGVNVIWGALVHIAPEKSVISLSIDPRRGTLKNNGTLRVPLREIGICDANSSCKWIKEDATIYPDTERKLKTLTTFLGQKYKFRYFNWMNKTAEEADLPVVQ</sequence>
<keyword evidence="3" id="KW-1185">Reference proteome</keyword>
<dbReference type="AlphaFoldDB" id="A0A4P6WKS1"/>
<evidence type="ECO:0000256" key="1">
    <source>
        <dbReference type="SAM" id="SignalP"/>
    </source>
</evidence>
<dbReference type="Proteomes" id="UP000293850">
    <property type="component" value="Chromosome"/>
</dbReference>
<protein>
    <submittedName>
        <fullName evidence="2">Fimbrial protein</fullName>
    </submittedName>
</protein>
<evidence type="ECO:0000313" key="3">
    <source>
        <dbReference type="Proteomes" id="UP000293850"/>
    </source>
</evidence>
<keyword evidence="1" id="KW-0732">Signal</keyword>
<feature type="chain" id="PRO_5020740720" evidence="1">
    <location>
        <begin position="32"/>
        <end position="249"/>
    </location>
</feature>
<reference evidence="2 3" key="1">
    <citation type="submission" date="2019-03" db="EMBL/GenBank/DDBJ databases">
        <title>Complete genome sequence of an arsenate-respiring bacteria, Citrobacter sp. LY-1.</title>
        <authorList>
            <person name="Wang H."/>
            <person name="Liu Y."/>
            <person name="Li Q."/>
            <person name="Huang J."/>
        </authorList>
    </citation>
    <scope>NUCLEOTIDE SEQUENCE [LARGE SCALE GENOMIC DNA]</scope>
    <source>
        <strain evidence="2 3">LY-1</strain>
    </source>
</reference>
<accession>A0A4P6WKS1</accession>
<proteinExistence type="predicted"/>
<evidence type="ECO:0000313" key="2">
    <source>
        <dbReference type="EMBL" id="QBM22753.1"/>
    </source>
</evidence>
<dbReference type="EMBL" id="CP037864">
    <property type="protein sequence ID" value="QBM22753.1"/>
    <property type="molecule type" value="Genomic_DNA"/>
</dbReference>
<dbReference type="Gene3D" id="2.60.40.10">
    <property type="entry name" value="Immunoglobulins"/>
    <property type="match status" value="1"/>
</dbReference>
<feature type="signal peptide" evidence="1">
    <location>
        <begin position="1"/>
        <end position="31"/>
    </location>
</feature>
<organism evidence="2 3">
    <name type="scientific">Citrobacter arsenatis</name>
    <dbReference type="NCBI Taxonomy" id="2546350"/>
    <lineage>
        <taxon>Bacteria</taxon>
        <taxon>Pseudomonadati</taxon>
        <taxon>Pseudomonadota</taxon>
        <taxon>Gammaproteobacteria</taxon>
        <taxon>Enterobacterales</taxon>
        <taxon>Enterobacteriaceae</taxon>
        <taxon>Citrobacter</taxon>
    </lineage>
</organism>
<gene>
    <name evidence="2" type="ORF">E1B03_09985</name>
</gene>
<dbReference type="InterPro" id="IPR013783">
    <property type="entry name" value="Ig-like_fold"/>
</dbReference>